<dbReference type="SUPFAM" id="SSF49899">
    <property type="entry name" value="Concanavalin A-like lectins/glucanases"/>
    <property type="match status" value="1"/>
</dbReference>
<dbReference type="CDD" id="cd08024">
    <property type="entry name" value="GH16_CCF"/>
    <property type="match status" value="1"/>
</dbReference>
<evidence type="ECO:0000313" key="5">
    <source>
        <dbReference type="Proteomes" id="UP001153737"/>
    </source>
</evidence>
<dbReference type="PROSITE" id="PS51762">
    <property type="entry name" value="GH16_2"/>
    <property type="match status" value="1"/>
</dbReference>
<dbReference type="Gene3D" id="2.60.120.200">
    <property type="match status" value="1"/>
</dbReference>
<dbReference type="GO" id="GO:0005975">
    <property type="term" value="P:carbohydrate metabolic process"/>
    <property type="evidence" value="ECO:0007669"/>
    <property type="project" value="InterPro"/>
</dbReference>
<proteinExistence type="inferred from homology"/>
<dbReference type="InterPro" id="IPR050546">
    <property type="entry name" value="Glycosyl_Hydrlase_16"/>
</dbReference>
<feature type="domain" description="GH16" evidence="3">
    <location>
        <begin position="41"/>
        <end position="391"/>
    </location>
</feature>
<sequence length="391" mass="44908">MDIRQSKIIMIISCILVFFLLIFFLSDAHSSNENMCIESITTVSGTFAPKGVICSGSLIFEDDFEVFDFKKWQHVKTLGGGGNSQFQWYTNNRSNSYVENGILHIRPTFLADERGENYLYSATLDINGGSPADECTNSKWDGCIRTGTEEIILNPIKSACIRTVDSFAFKYGELEIRAKLPVGDWLWPAAWMMPRWNEYSSWPSSGEFDILEARGNRNLTKKEAQIGIQQVGSALHFGPHPKLNRYKYTHFLKNHDEGWNADFHVYKIKWNQDKIEFLIDDVTLGKVSPPDGGFWELGALESTGLENPWKRQSKIAPFDQEFFLIINLAIGGTSYFSDYAENHPESKPWKNSEKRAAVTNFWKGRNQWLPTWNMKTDDTHFQIDHVRIWAL</sequence>
<gene>
    <name evidence="4" type="ORF">PHAECO_LOCUS6315</name>
</gene>
<dbReference type="AlphaFoldDB" id="A0A9P0DJ72"/>
<dbReference type="EMBL" id="OU896708">
    <property type="protein sequence ID" value="CAH1155649.1"/>
    <property type="molecule type" value="Genomic_DNA"/>
</dbReference>
<name>A0A9P0DJ72_PHACE</name>
<accession>A0A9P0DJ72</accession>
<keyword evidence="2" id="KW-0732">Signal</keyword>
<evidence type="ECO:0000313" key="4">
    <source>
        <dbReference type="EMBL" id="CAH1155649.1"/>
    </source>
</evidence>
<organism evidence="4 5">
    <name type="scientific">Phaedon cochleariae</name>
    <name type="common">Mustard beetle</name>
    <dbReference type="NCBI Taxonomy" id="80249"/>
    <lineage>
        <taxon>Eukaryota</taxon>
        <taxon>Metazoa</taxon>
        <taxon>Ecdysozoa</taxon>
        <taxon>Arthropoda</taxon>
        <taxon>Hexapoda</taxon>
        <taxon>Insecta</taxon>
        <taxon>Pterygota</taxon>
        <taxon>Neoptera</taxon>
        <taxon>Endopterygota</taxon>
        <taxon>Coleoptera</taxon>
        <taxon>Polyphaga</taxon>
        <taxon>Cucujiformia</taxon>
        <taxon>Chrysomeloidea</taxon>
        <taxon>Chrysomelidae</taxon>
        <taxon>Chrysomelinae</taxon>
        <taxon>Chrysomelini</taxon>
        <taxon>Phaedon</taxon>
    </lineage>
</organism>
<protein>
    <recommendedName>
        <fullName evidence="3">GH16 domain-containing protein</fullName>
    </recommendedName>
</protein>
<dbReference type="GO" id="GO:0004553">
    <property type="term" value="F:hydrolase activity, hydrolyzing O-glycosyl compounds"/>
    <property type="evidence" value="ECO:0007669"/>
    <property type="project" value="InterPro"/>
</dbReference>
<dbReference type="PANTHER" id="PTHR10963:SF55">
    <property type="entry name" value="GLYCOSIDE HYDROLASE FAMILY 16 PROTEIN"/>
    <property type="match status" value="1"/>
</dbReference>
<evidence type="ECO:0000256" key="1">
    <source>
        <dbReference type="ARBA" id="ARBA00006865"/>
    </source>
</evidence>
<comment type="similarity">
    <text evidence="1">Belongs to the glycosyl hydrolase 16 family.</text>
</comment>
<feature type="chain" id="PRO_5040172902" description="GH16 domain-containing protein" evidence="2">
    <location>
        <begin position="31"/>
        <end position="391"/>
    </location>
</feature>
<dbReference type="InterPro" id="IPR000757">
    <property type="entry name" value="Beta-glucanase-like"/>
</dbReference>
<feature type="signal peptide" evidence="2">
    <location>
        <begin position="1"/>
        <end position="30"/>
    </location>
</feature>
<dbReference type="Pfam" id="PF00722">
    <property type="entry name" value="Glyco_hydro_16"/>
    <property type="match status" value="1"/>
</dbReference>
<dbReference type="PANTHER" id="PTHR10963">
    <property type="entry name" value="GLYCOSYL HYDROLASE-RELATED"/>
    <property type="match status" value="1"/>
</dbReference>
<keyword evidence="5" id="KW-1185">Reference proteome</keyword>
<reference evidence="4" key="2">
    <citation type="submission" date="2022-10" db="EMBL/GenBank/DDBJ databases">
        <authorList>
            <consortium name="ENA_rothamsted_submissions"/>
            <consortium name="culmorum"/>
            <person name="King R."/>
        </authorList>
    </citation>
    <scope>NUCLEOTIDE SEQUENCE</scope>
</reference>
<evidence type="ECO:0000259" key="3">
    <source>
        <dbReference type="PROSITE" id="PS51762"/>
    </source>
</evidence>
<evidence type="ECO:0000256" key="2">
    <source>
        <dbReference type="SAM" id="SignalP"/>
    </source>
</evidence>
<reference evidence="4" key="1">
    <citation type="submission" date="2022-01" db="EMBL/GenBank/DDBJ databases">
        <authorList>
            <person name="King R."/>
        </authorList>
    </citation>
    <scope>NUCLEOTIDE SEQUENCE</scope>
</reference>
<dbReference type="InterPro" id="IPR013320">
    <property type="entry name" value="ConA-like_dom_sf"/>
</dbReference>
<dbReference type="OrthoDB" id="6133115at2759"/>
<dbReference type="Proteomes" id="UP001153737">
    <property type="component" value="Chromosome 2"/>
</dbReference>